<protein>
    <recommendedName>
        <fullName evidence="4">DUF2680 domain-containing protein</fullName>
    </recommendedName>
</protein>
<sequence>MKKKYIGYALLPFLGVGLLGITAASAHGSFGGFGFGVSALSPDEVATRQEARFEAEANLLGVSVDVIKDGWSQGKTLQDIATAQGISADELKTKMETAAENQQKTNLQALVDKGVITQAQADQWLKLMQDRVANSPQDGSGRPGRGMHRGGGFFPL</sequence>
<evidence type="ECO:0008006" key="4">
    <source>
        <dbReference type="Google" id="ProtNLM"/>
    </source>
</evidence>
<evidence type="ECO:0000313" key="3">
    <source>
        <dbReference type="Proteomes" id="UP000231152"/>
    </source>
</evidence>
<evidence type="ECO:0000313" key="2">
    <source>
        <dbReference type="EMBL" id="PJE76135.1"/>
    </source>
</evidence>
<reference evidence="2 3" key="1">
    <citation type="submission" date="2017-09" db="EMBL/GenBank/DDBJ databases">
        <title>Depth-based differentiation of microbial function through sediment-hosted aquifers and enrichment of novel symbionts in the deep terrestrial subsurface.</title>
        <authorList>
            <person name="Probst A.J."/>
            <person name="Ladd B."/>
            <person name="Jarett J.K."/>
            <person name="Geller-Mcgrath D.E."/>
            <person name="Sieber C.M."/>
            <person name="Emerson J.B."/>
            <person name="Anantharaman K."/>
            <person name="Thomas B.C."/>
            <person name="Malmstrom R."/>
            <person name="Stieglmeier M."/>
            <person name="Klingl A."/>
            <person name="Woyke T."/>
            <person name="Ryan C.M."/>
            <person name="Banfield J.F."/>
        </authorList>
    </citation>
    <scope>NUCLEOTIDE SEQUENCE [LARGE SCALE GENOMIC DNA]</scope>
    <source>
        <strain evidence="2">CG10_big_fil_rev_8_21_14_0_10_48_11</strain>
    </source>
</reference>
<feature type="compositionally biased region" description="Gly residues" evidence="1">
    <location>
        <begin position="141"/>
        <end position="156"/>
    </location>
</feature>
<proteinExistence type="predicted"/>
<dbReference type="EMBL" id="PFET01000005">
    <property type="protein sequence ID" value="PJE76135.1"/>
    <property type="molecule type" value="Genomic_DNA"/>
</dbReference>
<organism evidence="2 3">
    <name type="scientific">Candidatus Uhrbacteria bacterium CG10_big_fil_rev_8_21_14_0_10_48_11</name>
    <dbReference type="NCBI Taxonomy" id="1975037"/>
    <lineage>
        <taxon>Bacteria</taxon>
        <taxon>Candidatus Uhriibacteriota</taxon>
    </lineage>
</organism>
<gene>
    <name evidence="2" type="ORF">COV04_01230</name>
</gene>
<evidence type="ECO:0000256" key="1">
    <source>
        <dbReference type="SAM" id="MobiDB-lite"/>
    </source>
</evidence>
<comment type="caution">
    <text evidence="2">The sequence shown here is derived from an EMBL/GenBank/DDBJ whole genome shotgun (WGS) entry which is preliminary data.</text>
</comment>
<dbReference type="AlphaFoldDB" id="A0A2M8LFC4"/>
<accession>A0A2M8LFC4</accession>
<dbReference type="Proteomes" id="UP000231152">
    <property type="component" value="Unassembled WGS sequence"/>
</dbReference>
<name>A0A2M8LFC4_9BACT</name>
<feature type="region of interest" description="Disordered" evidence="1">
    <location>
        <begin position="133"/>
        <end position="156"/>
    </location>
</feature>